<reference evidence="6" key="1">
    <citation type="submission" date="2016-09" db="EMBL/GenBank/DDBJ databases">
        <title>Draft genome of thermotolerant cyanobacterium Desertifilum sp. strain IPPAS B-1220.</title>
        <authorList>
            <person name="Sinetova M.A."/>
            <person name="Bolakhan K."/>
            <person name="Zayadan B.K."/>
            <person name="Mironov K.S."/>
            <person name="Ustinova V."/>
            <person name="Kupriyanova E.V."/>
            <person name="Sidorov R.A."/>
            <person name="Skrypnik A.N."/>
            <person name="Gogoleva N.E."/>
            <person name="Gogolev Y.V."/>
            <person name="Los D.A."/>
        </authorList>
    </citation>
    <scope>NUCLEOTIDE SEQUENCE [LARGE SCALE GENOMIC DNA]</scope>
    <source>
        <strain evidence="6">IPPAS B-1220</strain>
    </source>
</reference>
<sequence>MNLPEMSIPAVLLYSLTAAAVSIYLPFGVVAYARAQGGMEYLKTPRAMLDKLPDYAKRATWAHQNSFEAFSLYTAAALMAYVSGVSSSWAIGAAIAFPIARAFYSVFYILDIPIGRSLMFGIGSASSLTLIILSLRAVSQVTL</sequence>
<dbReference type="EMBL" id="MJGC01000057">
    <property type="protein sequence ID" value="OEJ74987.1"/>
    <property type="molecule type" value="Genomic_DNA"/>
</dbReference>
<feature type="transmembrane region" description="Helical" evidence="5">
    <location>
        <begin position="117"/>
        <end position="138"/>
    </location>
</feature>
<dbReference type="Gene3D" id="1.20.120.550">
    <property type="entry name" value="Membrane associated eicosanoid/glutathione metabolism-like domain"/>
    <property type="match status" value="1"/>
</dbReference>
<evidence type="ECO:0000256" key="3">
    <source>
        <dbReference type="ARBA" id="ARBA00022989"/>
    </source>
</evidence>
<dbReference type="PANTHER" id="PTHR35371">
    <property type="entry name" value="INNER MEMBRANE PROTEIN"/>
    <property type="match status" value="1"/>
</dbReference>
<keyword evidence="3 5" id="KW-1133">Transmembrane helix</keyword>
<evidence type="ECO:0000256" key="5">
    <source>
        <dbReference type="SAM" id="Phobius"/>
    </source>
</evidence>
<evidence type="ECO:0000256" key="1">
    <source>
        <dbReference type="ARBA" id="ARBA00004370"/>
    </source>
</evidence>
<feature type="transmembrane region" description="Helical" evidence="5">
    <location>
        <begin position="12"/>
        <end position="33"/>
    </location>
</feature>
<organism evidence="6">
    <name type="scientific">Desertifilum tharense IPPAS B-1220</name>
    <dbReference type="NCBI Taxonomy" id="1781255"/>
    <lineage>
        <taxon>Bacteria</taxon>
        <taxon>Bacillati</taxon>
        <taxon>Cyanobacteriota</taxon>
        <taxon>Cyanophyceae</taxon>
        <taxon>Desertifilales</taxon>
        <taxon>Desertifilaceae</taxon>
        <taxon>Desertifilum</taxon>
    </lineage>
</organism>
<accession>A0A1E5QK79</accession>
<proteinExistence type="predicted"/>
<dbReference type="OrthoDB" id="513661at2"/>
<dbReference type="InterPro" id="IPR001129">
    <property type="entry name" value="Membr-assoc_MAPEG"/>
</dbReference>
<dbReference type="STRING" id="1781255.BH720_11640"/>
<protein>
    <submittedName>
        <fullName evidence="6">MAPEG family protein</fullName>
    </submittedName>
</protein>
<dbReference type="GO" id="GO:0016020">
    <property type="term" value="C:membrane"/>
    <property type="evidence" value="ECO:0007669"/>
    <property type="project" value="UniProtKB-SubCell"/>
</dbReference>
<dbReference type="Pfam" id="PF01124">
    <property type="entry name" value="MAPEG"/>
    <property type="match status" value="1"/>
</dbReference>
<dbReference type="PANTHER" id="PTHR35371:SF1">
    <property type="entry name" value="BLR7753 PROTEIN"/>
    <property type="match status" value="1"/>
</dbReference>
<comment type="subcellular location">
    <subcellularLocation>
        <location evidence="1">Membrane</location>
    </subcellularLocation>
</comment>
<evidence type="ECO:0000313" key="6">
    <source>
        <dbReference type="EMBL" id="OEJ74987.1"/>
    </source>
</evidence>
<dbReference type="AlphaFoldDB" id="A0A1E5QK79"/>
<gene>
    <name evidence="6" type="ORF">BH720_11640</name>
</gene>
<keyword evidence="2 5" id="KW-0812">Transmembrane</keyword>
<name>A0A1E5QK79_9CYAN</name>
<evidence type="ECO:0000256" key="2">
    <source>
        <dbReference type="ARBA" id="ARBA00022692"/>
    </source>
</evidence>
<keyword evidence="4 5" id="KW-0472">Membrane</keyword>
<comment type="caution">
    <text evidence="6">The sequence shown here is derived from an EMBL/GenBank/DDBJ whole genome shotgun (WGS) entry which is preliminary data.</text>
</comment>
<dbReference type="SUPFAM" id="SSF161084">
    <property type="entry name" value="MAPEG domain-like"/>
    <property type="match status" value="1"/>
</dbReference>
<evidence type="ECO:0000256" key="4">
    <source>
        <dbReference type="ARBA" id="ARBA00023136"/>
    </source>
</evidence>
<dbReference type="InterPro" id="IPR023352">
    <property type="entry name" value="MAPEG-like_dom_sf"/>
</dbReference>